<reference evidence="3" key="1">
    <citation type="submission" date="2017-09" db="EMBL/GenBank/DDBJ databases">
        <authorList>
            <person name="Varghese N."/>
            <person name="Submissions S."/>
        </authorList>
    </citation>
    <scope>NUCLEOTIDE SEQUENCE [LARGE SCALE GENOMIC DNA]</scope>
    <source>
        <strain evidence="3">CGMCC 4.6857</strain>
    </source>
</reference>
<dbReference type="EMBL" id="OBDY01000035">
    <property type="protein sequence ID" value="SNY69581.1"/>
    <property type="molecule type" value="Genomic_DNA"/>
</dbReference>
<feature type="transmembrane region" description="Helical" evidence="1">
    <location>
        <begin position="260"/>
        <end position="279"/>
    </location>
</feature>
<keyword evidence="1" id="KW-0812">Transmembrane</keyword>
<dbReference type="AlphaFoldDB" id="A0A285KE56"/>
<protein>
    <submittedName>
        <fullName evidence="2">Uncharacterized protein</fullName>
    </submittedName>
</protein>
<feature type="transmembrane region" description="Helical" evidence="1">
    <location>
        <begin position="159"/>
        <end position="181"/>
    </location>
</feature>
<feature type="transmembrane region" description="Helical" evidence="1">
    <location>
        <begin position="220"/>
        <end position="239"/>
    </location>
</feature>
<dbReference type="Proteomes" id="UP000219612">
    <property type="component" value="Unassembled WGS sequence"/>
</dbReference>
<organism evidence="2 3">
    <name type="scientific">Paractinoplanes atraurantiacus</name>
    <dbReference type="NCBI Taxonomy" id="1036182"/>
    <lineage>
        <taxon>Bacteria</taxon>
        <taxon>Bacillati</taxon>
        <taxon>Actinomycetota</taxon>
        <taxon>Actinomycetes</taxon>
        <taxon>Micromonosporales</taxon>
        <taxon>Micromonosporaceae</taxon>
        <taxon>Paractinoplanes</taxon>
    </lineage>
</organism>
<evidence type="ECO:0000313" key="2">
    <source>
        <dbReference type="EMBL" id="SNY69581.1"/>
    </source>
</evidence>
<keyword evidence="1" id="KW-0472">Membrane</keyword>
<accession>A0A285KE56</accession>
<keyword evidence="1" id="KW-1133">Transmembrane helix</keyword>
<dbReference type="RefSeq" id="WP_097328238.1">
    <property type="nucleotide sequence ID" value="NZ_OBDY01000035.1"/>
</dbReference>
<sequence>MTTDPAQLPWPEPWAVQAFVEADRIQHRMRAATAGTLTEAQQVSREAVESHVVNAREACRRGTKRKRGTSIELAYMHLHAAKIFLVDLLPDAEFEAVVPEATARIAMVLSPDDPRRVEAERVLNNSHPERRRAALKQVMETAYDARDEEYVRLRDFRNIILLTAIAILLTTGLLVAVVALFPNAIPMCFEPGVTTAVPNQPPQPSVCPSGEHQQPTGGDILIVAALGAVGGFLGALIAIRNLRGTSTPYSVSTALAVLKVPAGALSAIIGILLLSGGFVPGLTNLDNQRQILAYALLLGIAQQLVTRVADDRAQQILDHLPSKESHPEAKTS</sequence>
<dbReference type="OrthoDB" id="3400507at2"/>
<evidence type="ECO:0000256" key="1">
    <source>
        <dbReference type="SAM" id="Phobius"/>
    </source>
</evidence>
<evidence type="ECO:0000313" key="3">
    <source>
        <dbReference type="Proteomes" id="UP000219612"/>
    </source>
</evidence>
<name>A0A285KE56_9ACTN</name>
<keyword evidence="3" id="KW-1185">Reference proteome</keyword>
<proteinExistence type="predicted"/>
<gene>
    <name evidence="2" type="ORF">SAMN05421748_13579</name>
</gene>